<sequence length="173" mass="19931">MREYLAVRGSGPTEHVFFYRNQALCKDLIHGRLKACGERVGVPVYPHRLRHTCATQLLNAGCRITSIQRFLGHKRLNTTLTYARAHDQTVAEDYFTAMSSVERRLELVDEPEEKEEPVSEGERAELLALAEQMVIPELCYQIRLEIAARMRTLLNGKEKRVESQDWVLERPPP</sequence>
<dbReference type="Pfam" id="PF00589">
    <property type="entry name" value="Phage_integrase"/>
    <property type="match status" value="1"/>
</dbReference>
<dbReference type="GO" id="GO:0015074">
    <property type="term" value="P:DNA integration"/>
    <property type="evidence" value="ECO:0007669"/>
    <property type="project" value="InterPro"/>
</dbReference>
<comment type="caution">
    <text evidence="3">The sequence shown here is derived from an EMBL/GenBank/DDBJ whole genome shotgun (WGS) entry which is preliminary data.</text>
</comment>
<organism evidence="3">
    <name type="scientific">Bellilinea caldifistulae</name>
    <dbReference type="NCBI Taxonomy" id="360411"/>
    <lineage>
        <taxon>Bacteria</taxon>
        <taxon>Bacillati</taxon>
        <taxon>Chloroflexota</taxon>
        <taxon>Anaerolineae</taxon>
        <taxon>Anaerolineales</taxon>
        <taxon>Anaerolineaceae</taxon>
        <taxon>Bellilinea</taxon>
    </lineage>
</organism>
<dbReference type="InterPro" id="IPR013762">
    <property type="entry name" value="Integrase-like_cat_sf"/>
</dbReference>
<dbReference type="GO" id="GO:0003677">
    <property type="term" value="F:DNA binding"/>
    <property type="evidence" value="ECO:0007669"/>
    <property type="project" value="InterPro"/>
</dbReference>
<evidence type="ECO:0000256" key="1">
    <source>
        <dbReference type="ARBA" id="ARBA00023172"/>
    </source>
</evidence>
<dbReference type="PROSITE" id="PS51898">
    <property type="entry name" value="TYR_RECOMBINASE"/>
    <property type="match status" value="1"/>
</dbReference>
<keyword evidence="1" id="KW-0233">DNA recombination</keyword>
<accession>A0A7C4KXF0</accession>
<feature type="domain" description="Tyr recombinase" evidence="2">
    <location>
        <begin position="1"/>
        <end position="95"/>
    </location>
</feature>
<dbReference type="SUPFAM" id="SSF56349">
    <property type="entry name" value="DNA breaking-rejoining enzymes"/>
    <property type="match status" value="1"/>
</dbReference>
<dbReference type="Gene3D" id="1.10.443.10">
    <property type="entry name" value="Intergrase catalytic core"/>
    <property type="match status" value="1"/>
</dbReference>
<dbReference type="InterPro" id="IPR002104">
    <property type="entry name" value="Integrase_catalytic"/>
</dbReference>
<proteinExistence type="predicted"/>
<name>A0A7C4KXF0_9CHLR</name>
<dbReference type="GO" id="GO:0006310">
    <property type="term" value="P:DNA recombination"/>
    <property type="evidence" value="ECO:0007669"/>
    <property type="project" value="UniProtKB-KW"/>
</dbReference>
<dbReference type="InterPro" id="IPR011010">
    <property type="entry name" value="DNA_brk_join_enz"/>
</dbReference>
<dbReference type="EMBL" id="DSXR01000006">
    <property type="protein sequence ID" value="HGS86059.1"/>
    <property type="molecule type" value="Genomic_DNA"/>
</dbReference>
<dbReference type="CDD" id="cd00397">
    <property type="entry name" value="DNA_BRE_C"/>
    <property type="match status" value="1"/>
</dbReference>
<protein>
    <recommendedName>
        <fullName evidence="2">Tyr recombinase domain-containing protein</fullName>
    </recommendedName>
</protein>
<dbReference type="AlphaFoldDB" id="A0A7C4KXF0"/>
<reference evidence="3" key="1">
    <citation type="journal article" date="2020" name="mSystems">
        <title>Genome- and Community-Level Interaction Insights into Carbon Utilization and Element Cycling Functions of Hydrothermarchaeota in Hydrothermal Sediment.</title>
        <authorList>
            <person name="Zhou Z."/>
            <person name="Liu Y."/>
            <person name="Xu W."/>
            <person name="Pan J."/>
            <person name="Luo Z.H."/>
            <person name="Li M."/>
        </authorList>
    </citation>
    <scope>NUCLEOTIDE SEQUENCE [LARGE SCALE GENOMIC DNA]</scope>
    <source>
        <strain evidence="3">SpSt-556</strain>
    </source>
</reference>
<evidence type="ECO:0000313" key="3">
    <source>
        <dbReference type="EMBL" id="HGS86059.1"/>
    </source>
</evidence>
<gene>
    <name evidence="3" type="ORF">ENT17_00395</name>
</gene>
<evidence type="ECO:0000259" key="2">
    <source>
        <dbReference type="PROSITE" id="PS51898"/>
    </source>
</evidence>